<dbReference type="OrthoDB" id="141548at2157"/>
<keyword evidence="9" id="KW-1185">Reference proteome</keyword>
<dbReference type="InterPro" id="IPR027379">
    <property type="entry name" value="CLS_N"/>
</dbReference>
<dbReference type="EMBL" id="AZAJ01000001">
    <property type="protein sequence ID" value="ETA68850.1"/>
    <property type="molecule type" value="Genomic_DNA"/>
</dbReference>
<evidence type="ECO:0000313" key="8">
    <source>
        <dbReference type="EMBL" id="ETA68850.1"/>
    </source>
</evidence>
<feature type="transmembrane region" description="Helical" evidence="6">
    <location>
        <begin position="35"/>
        <end position="51"/>
    </location>
</feature>
<feature type="domain" description="Cardiolipin synthase N-terminal" evidence="7">
    <location>
        <begin position="45"/>
        <end position="89"/>
    </location>
</feature>
<sequence length="108" mass="12591">MKFNQKAVNSIMKWLILALVVLIVIPFTFKIGQLLWGIILLFFAFWVNMLVDCLQRNETEFPVKGQNEKLIWSMVLIFLNLIGAFLYFALVFTKYNETADPKNSKNVN</sequence>
<protein>
    <recommendedName>
        <fullName evidence="7">Cardiolipin synthase N-terminal domain-containing protein</fullName>
    </recommendedName>
</protein>
<dbReference type="GO" id="GO:0005886">
    <property type="term" value="C:plasma membrane"/>
    <property type="evidence" value="ECO:0007669"/>
    <property type="project" value="UniProtKB-SubCell"/>
</dbReference>
<evidence type="ECO:0000256" key="2">
    <source>
        <dbReference type="ARBA" id="ARBA00022475"/>
    </source>
</evidence>
<dbReference type="RefSeq" id="WP_023845984.1">
    <property type="nucleotide sequence ID" value="NZ_AZAJ01000001.1"/>
</dbReference>
<evidence type="ECO:0000256" key="1">
    <source>
        <dbReference type="ARBA" id="ARBA00004651"/>
    </source>
</evidence>
<evidence type="ECO:0000256" key="5">
    <source>
        <dbReference type="ARBA" id="ARBA00023136"/>
    </source>
</evidence>
<evidence type="ECO:0000313" key="9">
    <source>
        <dbReference type="Proteomes" id="UP000019483"/>
    </source>
</evidence>
<evidence type="ECO:0000259" key="7">
    <source>
        <dbReference type="Pfam" id="PF13396"/>
    </source>
</evidence>
<dbReference type="AlphaFoldDB" id="W9DT88"/>
<name>W9DT88_METTI</name>
<gene>
    <name evidence="8" type="ORF">MettiDRAFT_2336</name>
</gene>
<proteinExistence type="predicted"/>
<dbReference type="Pfam" id="PF13396">
    <property type="entry name" value="PLDc_N"/>
    <property type="match status" value="1"/>
</dbReference>
<keyword evidence="5 6" id="KW-0472">Membrane</keyword>
<feature type="transmembrane region" description="Helical" evidence="6">
    <location>
        <begin position="12"/>
        <end position="29"/>
    </location>
</feature>
<evidence type="ECO:0000256" key="3">
    <source>
        <dbReference type="ARBA" id="ARBA00022692"/>
    </source>
</evidence>
<dbReference type="STRING" id="1090322.MettiDRAFT_2336"/>
<comment type="subcellular location">
    <subcellularLocation>
        <location evidence="1">Cell membrane</location>
        <topology evidence="1">Multi-pass membrane protein</topology>
    </subcellularLocation>
</comment>
<feature type="transmembrane region" description="Helical" evidence="6">
    <location>
        <begin position="71"/>
        <end position="92"/>
    </location>
</feature>
<dbReference type="Proteomes" id="UP000019483">
    <property type="component" value="Unassembled WGS sequence"/>
</dbReference>
<evidence type="ECO:0000256" key="6">
    <source>
        <dbReference type="SAM" id="Phobius"/>
    </source>
</evidence>
<comment type="caution">
    <text evidence="8">The sequence shown here is derived from an EMBL/GenBank/DDBJ whole genome shotgun (WGS) entry which is preliminary data.</text>
</comment>
<accession>W9DT88</accession>
<keyword evidence="2" id="KW-1003">Cell membrane</keyword>
<reference evidence="8 9" key="1">
    <citation type="submission" date="2013-08" db="EMBL/GenBank/DDBJ databases">
        <authorList>
            <consortium name="DOE Joint Genome Institute"/>
            <person name="Eisen J."/>
            <person name="Huntemann M."/>
            <person name="Han J."/>
            <person name="Chen A."/>
            <person name="Kyrpides N."/>
            <person name="Mavromatis K."/>
            <person name="Markowitz V."/>
            <person name="Palaniappan K."/>
            <person name="Ivanova N."/>
            <person name="Schaumberg A."/>
            <person name="Pati A."/>
            <person name="Liolios K."/>
            <person name="Nordberg H.P."/>
            <person name="Cantor M.N."/>
            <person name="Hua S.X."/>
            <person name="Woyke T."/>
        </authorList>
    </citation>
    <scope>NUCLEOTIDE SEQUENCE [LARGE SCALE GENOMIC DNA]</scope>
    <source>
        <strain evidence="8 9">DSM 2278</strain>
    </source>
</reference>
<organism evidence="8 9">
    <name type="scientific">Methanolobus tindarius DSM 2278</name>
    <dbReference type="NCBI Taxonomy" id="1090322"/>
    <lineage>
        <taxon>Archaea</taxon>
        <taxon>Methanobacteriati</taxon>
        <taxon>Methanobacteriota</taxon>
        <taxon>Stenosarchaea group</taxon>
        <taxon>Methanomicrobia</taxon>
        <taxon>Methanosarcinales</taxon>
        <taxon>Methanosarcinaceae</taxon>
        <taxon>Methanolobus</taxon>
    </lineage>
</organism>
<keyword evidence="4 6" id="KW-1133">Transmembrane helix</keyword>
<keyword evidence="3 6" id="KW-0812">Transmembrane</keyword>
<evidence type="ECO:0000256" key="4">
    <source>
        <dbReference type="ARBA" id="ARBA00022989"/>
    </source>
</evidence>